<dbReference type="Gene3D" id="3.30.390.30">
    <property type="match status" value="1"/>
</dbReference>
<evidence type="ECO:0000259" key="13">
    <source>
        <dbReference type="Pfam" id="PF07992"/>
    </source>
</evidence>
<dbReference type="GO" id="GO:0050660">
    <property type="term" value="F:flavin adenine dinucleotide binding"/>
    <property type="evidence" value="ECO:0007669"/>
    <property type="project" value="TreeGrafter"/>
</dbReference>
<comment type="cofactor">
    <cofactor evidence="9">
        <name>FAD</name>
        <dbReference type="ChEBI" id="CHEBI:57692"/>
    </cofactor>
    <text evidence="9">Binds 1 FAD per subunit.</text>
</comment>
<dbReference type="Gene3D" id="3.50.50.60">
    <property type="entry name" value="FAD/NAD(P)-binding domain"/>
    <property type="match status" value="2"/>
</dbReference>
<evidence type="ECO:0000256" key="7">
    <source>
        <dbReference type="ARBA" id="ARBA00023284"/>
    </source>
</evidence>
<reference evidence="14 15" key="1">
    <citation type="journal article" date="2017" name="BMC Genomics">
        <title>Comparative genomic and phylogenomic analyses of the Bifidobacteriaceae family.</title>
        <authorList>
            <person name="Lugli G.A."/>
            <person name="Milani C."/>
            <person name="Turroni F."/>
            <person name="Duranti S."/>
            <person name="Mancabelli L."/>
            <person name="Mangifesta M."/>
            <person name="Ferrario C."/>
            <person name="Modesto M."/>
            <person name="Mattarelli P."/>
            <person name="Jiri K."/>
            <person name="van Sinderen D."/>
            <person name="Ventura M."/>
        </authorList>
    </citation>
    <scope>NUCLEOTIDE SEQUENCE [LARGE SCALE GENOMIC DNA]</scope>
    <source>
        <strain evidence="14 15">DSM 24762</strain>
    </source>
</reference>
<evidence type="ECO:0000313" key="15">
    <source>
        <dbReference type="Proteomes" id="UP000243657"/>
    </source>
</evidence>
<feature type="binding site" evidence="9">
    <location>
        <begin position="180"/>
        <end position="187"/>
    </location>
    <ligand>
        <name>NAD(+)</name>
        <dbReference type="ChEBI" id="CHEBI:57540"/>
    </ligand>
</feature>
<dbReference type="SUPFAM" id="SSF55424">
    <property type="entry name" value="FAD/NAD-linked reductases, dimerisation (C-terminal) domain"/>
    <property type="match status" value="1"/>
</dbReference>
<dbReference type="Pfam" id="PF07992">
    <property type="entry name" value="Pyr_redox_2"/>
    <property type="match status" value="1"/>
</dbReference>
<dbReference type="PRINTS" id="PR00368">
    <property type="entry name" value="FADPNR"/>
</dbReference>
<gene>
    <name evidence="14" type="ORF">ALMA_1174</name>
</gene>
<dbReference type="Pfam" id="PF02852">
    <property type="entry name" value="Pyr_redox_dim"/>
    <property type="match status" value="1"/>
</dbReference>
<evidence type="ECO:0000256" key="8">
    <source>
        <dbReference type="PIRSR" id="PIRSR000350-2"/>
    </source>
</evidence>
<name>A0A261F3A4_9BIFI</name>
<evidence type="ECO:0000256" key="3">
    <source>
        <dbReference type="ARBA" id="ARBA00022827"/>
    </source>
</evidence>
<dbReference type="GO" id="GO:0004148">
    <property type="term" value="F:dihydrolipoyl dehydrogenase (NADH) activity"/>
    <property type="evidence" value="ECO:0007669"/>
    <property type="project" value="TreeGrafter"/>
</dbReference>
<dbReference type="RefSeq" id="WP_094726815.1">
    <property type="nucleotide sequence ID" value="NZ_JBHLWS010000009.1"/>
</dbReference>
<dbReference type="PROSITE" id="PS00076">
    <property type="entry name" value="PYRIDINE_REDOX_1"/>
    <property type="match status" value="1"/>
</dbReference>
<keyword evidence="9" id="KW-0547">Nucleotide-binding</keyword>
<evidence type="ECO:0000256" key="5">
    <source>
        <dbReference type="ARBA" id="ARBA00023027"/>
    </source>
</evidence>
<sequence length="476" mass="50348">MSFDYDVIVIGSGPGGYATALRTSELGLHTAVIEMRDEVGGTCLNRGCIPTKAYLTAAHTLHDAKRAHVWGLDISVNAVDMSALKAAKDKTVTGVVKGLTQHMKARSIDIIHGEGSLLAPHQVRVVDGEDARELSAQHVVLATGSRPAELDGFPVDGERILSSDEALDLTEQPESVVIVGAGAIALEFATFWNSLGTQVTVLLRKDAPLSRWDSHVSSVIMRTMKREGVHFETHSHITSVAEDGTVTYAVANAKTGDETEKTVSADKVLIAIGRVPNTQADWFAGAGIDLDERGFIRTDAYGRTNLEDVWAVGDATGGLLLAHEAFEQALTVSESIAGRSTHVVDTRTIPQVVYGIIDAVSIGYTAQQAEDAGFEGVEETVVPQLSNPRVAMLGANGTTVLVTALSDGSDEKAARIVVGVHMAGPSASELAGAAREIIQNRIPLTDAANALFAHPTLSETLGETLLKADGRPLNVR</sequence>
<dbReference type="AlphaFoldDB" id="A0A261F3A4"/>
<evidence type="ECO:0000256" key="9">
    <source>
        <dbReference type="PIRSR" id="PIRSR000350-3"/>
    </source>
</evidence>
<keyword evidence="2 11" id="KW-0285">Flavoprotein</keyword>
<feature type="domain" description="FAD/NAD(P)-binding" evidence="13">
    <location>
        <begin position="5"/>
        <end position="329"/>
    </location>
</feature>
<dbReference type="InterPro" id="IPR012999">
    <property type="entry name" value="Pyr_OxRdtase_I_AS"/>
</dbReference>
<feature type="binding site" evidence="9">
    <location>
        <position position="314"/>
    </location>
    <ligand>
        <name>FAD</name>
        <dbReference type="ChEBI" id="CHEBI:57692"/>
    </ligand>
</feature>
<dbReference type="InterPro" id="IPR016156">
    <property type="entry name" value="FAD/NAD-linked_Rdtase_dimer_sf"/>
</dbReference>
<feature type="binding site" evidence="9">
    <location>
        <position position="52"/>
    </location>
    <ligand>
        <name>FAD</name>
        <dbReference type="ChEBI" id="CHEBI:57692"/>
    </ligand>
</feature>
<comment type="similarity">
    <text evidence="1 11">Belongs to the class-I pyridine nucleotide-disulfide oxidoreductase family.</text>
</comment>
<keyword evidence="5 9" id="KW-0520">NAD</keyword>
<dbReference type="SUPFAM" id="SSF51905">
    <property type="entry name" value="FAD/NAD(P)-binding domain"/>
    <property type="match status" value="1"/>
</dbReference>
<dbReference type="EMBL" id="MWWT01000008">
    <property type="protein sequence ID" value="OZG53609.1"/>
    <property type="molecule type" value="Genomic_DNA"/>
</dbReference>
<dbReference type="PANTHER" id="PTHR22912">
    <property type="entry name" value="DISULFIDE OXIDOREDUCTASE"/>
    <property type="match status" value="1"/>
</dbReference>
<feature type="binding site" evidence="9">
    <location>
        <position position="115"/>
    </location>
    <ligand>
        <name>FAD</name>
        <dbReference type="ChEBI" id="CHEBI:57692"/>
    </ligand>
</feature>
<protein>
    <submittedName>
        <fullName evidence="14">Dihydrolipoyl dehydrogenase</fullName>
    </submittedName>
</protein>
<dbReference type="InterPro" id="IPR001100">
    <property type="entry name" value="Pyr_nuc-diS_OxRdtase"/>
</dbReference>
<dbReference type="InterPro" id="IPR004099">
    <property type="entry name" value="Pyr_nucl-diS_OxRdtase_dimer"/>
</dbReference>
<comment type="caution">
    <text evidence="14">The sequence shown here is derived from an EMBL/GenBank/DDBJ whole genome shotgun (WGS) entry which is preliminary data.</text>
</comment>
<dbReference type="PIRSF" id="PIRSF000350">
    <property type="entry name" value="Mercury_reductase_MerA"/>
    <property type="match status" value="1"/>
</dbReference>
<keyword evidence="3 9" id="KW-0274">FAD</keyword>
<evidence type="ECO:0000313" key="14">
    <source>
        <dbReference type="EMBL" id="OZG53609.1"/>
    </source>
</evidence>
<dbReference type="PRINTS" id="PR00411">
    <property type="entry name" value="PNDRDTASEI"/>
</dbReference>
<feature type="domain" description="Pyridine nucleotide-disulphide oxidoreductase dimerisation" evidence="12">
    <location>
        <begin position="349"/>
        <end position="463"/>
    </location>
</feature>
<evidence type="ECO:0000259" key="12">
    <source>
        <dbReference type="Pfam" id="PF02852"/>
    </source>
</evidence>
<feature type="binding site" evidence="9">
    <location>
        <begin position="143"/>
        <end position="145"/>
    </location>
    <ligand>
        <name>FAD</name>
        <dbReference type="ChEBI" id="CHEBI:57692"/>
    </ligand>
</feature>
<dbReference type="Proteomes" id="UP000243657">
    <property type="component" value="Unassembled WGS sequence"/>
</dbReference>
<accession>A0A261F3A4</accession>
<feature type="active site" description="Proton acceptor" evidence="8">
    <location>
        <position position="454"/>
    </location>
</feature>
<dbReference type="InterPro" id="IPR050151">
    <property type="entry name" value="Class-I_Pyr_Nuc-Dis_Oxidored"/>
</dbReference>
<feature type="disulfide bond" description="Redox-active" evidence="10">
    <location>
        <begin position="43"/>
        <end position="48"/>
    </location>
</feature>
<dbReference type="GO" id="GO:0006103">
    <property type="term" value="P:2-oxoglutarate metabolic process"/>
    <property type="evidence" value="ECO:0007669"/>
    <property type="project" value="TreeGrafter"/>
</dbReference>
<dbReference type="PANTHER" id="PTHR22912:SF217">
    <property type="entry name" value="DIHYDROLIPOYL DEHYDROGENASE"/>
    <property type="match status" value="1"/>
</dbReference>
<dbReference type="InterPro" id="IPR036188">
    <property type="entry name" value="FAD/NAD-bd_sf"/>
</dbReference>
<evidence type="ECO:0000256" key="10">
    <source>
        <dbReference type="PIRSR" id="PIRSR000350-4"/>
    </source>
</evidence>
<evidence type="ECO:0000256" key="4">
    <source>
        <dbReference type="ARBA" id="ARBA00023002"/>
    </source>
</evidence>
<organism evidence="14 15">
    <name type="scientific">Alloscardovia macacae</name>
    <dbReference type="NCBI Taxonomy" id="1160091"/>
    <lineage>
        <taxon>Bacteria</taxon>
        <taxon>Bacillati</taxon>
        <taxon>Actinomycetota</taxon>
        <taxon>Actinomycetes</taxon>
        <taxon>Bifidobacteriales</taxon>
        <taxon>Bifidobacteriaceae</taxon>
        <taxon>Alloscardovia</taxon>
    </lineage>
</organism>
<evidence type="ECO:0000256" key="6">
    <source>
        <dbReference type="ARBA" id="ARBA00023157"/>
    </source>
</evidence>
<feature type="binding site" evidence="9">
    <location>
        <position position="273"/>
    </location>
    <ligand>
        <name>NAD(+)</name>
        <dbReference type="ChEBI" id="CHEBI:57540"/>
    </ligand>
</feature>
<evidence type="ECO:0000256" key="1">
    <source>
        <dbReference type="ARBA" id="ARBA00007532"/>
    </source>
</evidence>
<proteinExistence type="inferred from homology"/>
<keyword evidence="4 11" id="KW-0560">Oxidoreductase</keyword>
<keyword evidence="7 11" id="KW-0676">Redox-active center</keyword>
<evidence type="ECO:0000256" key="11">
    <source>
        <dbReference type="RuleBase" id="RU003691"/>
    </source>
</evidence>
<dbReference type="InterPro" id="IPR023753">
    <property type="entry name" value="FAD/NAD-binding_dom"/>
</dbReference>
<keyword evidence="6" id="KW-1015">Disulfide bond</keyword>
<keyword evidence="15" id="KW-1185">Reference proteome</keyword>
<evidence type="ECO:0000256" key="2">
    <source>
        <dbReference type="ARBA" id="ARBA00022630"/>
    </source>
</evidence>